<keyword evidence="8" id="KW-1185">Reference proteome</keyword>
<feature type="transmembrane region" description="Helical" evidence="6">
    <location>
        <begin position="213"/>
        <end position="236"/>
    </location>
</feature>
<dbReference type="NCBIfam" id="TIGR00765">
    <property type="entry name" value="yihY_not_rbn"/>
    <property type="match status" value="1"/>
</dbReference>
<feature type="transmembrane region" description="Helical" evidence="6">
    <location>
        <begin position="248"/>
        <end position="269"/>
    </location>
</feature>
<evidence type="ECO:0000256" key="1">
    <source>
        <dbReference type="ARBA" id="ARBA00004651"/>
    </source>
</evidence>
<dbReference type="OrthoDB" id="9797028at2"/>
<evidence type="ECO:0000313" key="7">
    <source>
        <dbReference type="EMBL" id="GEO10567.1"/>
    </source>
</evidence>
<organism evidence="7 8">
    <name type="scientific">Segetibacter aerophilus</name>
    <dbReference type="NCBI Taxonomy" id="670293"/>
    <lineage>
        <taxon>Bacteria</taxon>
        <taxon>Pseudomonadati</taxon>
        <taxon>Bacteroidota</taxon>
        <taxon>Chitinophagia</taxon>
        <taxon>Chitinophagales</taxon>
        <taxon>Chitinophagaceae</taxon>
        <taxon>Segetibacter</taxon>
    </lineage>
</organism>
<keyword evidence="4 6" id="KW-1133">Transmembrane helix</keyword>
<evidence type="ECO:0000256" key="2">
    <source>
        <dbReference type="ARBA" id="ARBA00022475"/>
    </source>
</evidence>
<comment type="caution">
    <text evidence="7">The sequence shown here is derived from an EMBL/GenBank/DDBJ whole genome shotgun (WGS) entry which is preliminary data.</text>
</comment>
<accession>A0A512BFF1</accession>
<feature type="transmembrane region" description="Helical" evidence="6">
    <location>
        <begin position="30"/>
        <end position="53"/>
    </location>
</feature>
<protein>
    <submittedName>
        <fullName evidence="7">Uncharacterized protein</fullName>
    </submittedName>
</protein>
<keyword evidence="2" id="KW-1003">Cell membrane</keyword>
<keyword evidence="5 6" id="KW-0472">Membrane</keyword>
<name>A0A512BFF1_9BACT</name>
<dbReference type="GO" id="GO:0005886">
    <property type="term" value="C:plasma membrane"/>
    <property type="evidence" value="ECO:0007669"/>
    <property type="project" value="UniProtKB-SubCell"/>
</dbReference>
<dbReference type="PANTHER" id="PTHR30213:SF1">
    <property type="entry name" value="INNER MEMBRANE PROTEIN YHJD"/>
    <property type="match status" value="1"/>
</dbReference>
<comment type="subcellular location">
    <subcellularLocation>
        <location evidence="1">Cell membrane</location>
        <topology evidence="1">Multi-pass membrane protein</topology>
    </subcellularLocation>
</comment>
<dbReference type="Proteomes" id="UP000321513">
    <property type="component" value="Unassembled WGS sequence"/>
</dbReference>
<gene>
    <name evidence="7" type="ORF">SAE01_30630</name>
</gene>
<feature type="transmembrane region" description="Helical" evidence="6">
    <location>
        <begin position="179"/>
        <end position="201"/>
    </location>
</feature>
<evidence type="ECO:0000256" key="3">
    <source>
        <dbReference type="ARBA" id="ARBA00022692"/>
    </source>
</evidence>
<dbReference type="PANTHER" id="PTHR30213">
    <property type="entry name" value="INNER MEMBRANE PROTEIN YHJD"/>
    <property type="match status" value="1"/>
</dbReference>
<feature type="transmembrane region" description="Helical" evidence="6">
    <location>
        <begin position="134"/>
        <end position="159"/>
    </location>
</feature>
<proteinExistence type="predicted"/>
<dbReference type="AlphaFoldDB" id="A0A512BFF1"/>
<evidence type="ECO:0000256" key="4">
    <source>
        <dbReference type="ARBA" id="ARBA00022989"/>
    </source>
</evidence>
<dbReference type="RefSeq" id="WP_147204679.1">
    <property type="nucleotide sequence ID" value="NZ_BJYT01000011.1"/>
</dbReference>
<sequence length="317" mass="34655">MKFIKKYFHVLKGAASGFSQDNCAKLSAALSYYTIFAIGPLLIIIISLSAIFYGRDAVQGRLYGQLNGLIGSDAALQVQEIIKNGQHSHKGIIGTIIGTVFLVIGATGIFTEIQDSINFIWSLRAKPKRGIVKYLVNRLLSFSLIVSLGFLLIVSLVVSALLDLLSDRLTHYFPHSTVYIFYVINIGIIFVIISLLFAIIFKVLPDGKIKWKDAFIGASFTSVLFIIGKAAIGFYLGRSNLGATYGTAASVIIILLWVYYTSLILYFGAEFTKSYALEYGGGIIPDDTAVFIIKREAKEIETIPVALAGKNNEAAQP</sequence>
<evidence type="ECO:0000313" key="8">
    <source>
        <dbReference type="Proteomes" id="UP000321513"/>
    </source>
</evidence>
<feature type="transmembrane region" description="Helical" evidence="6">
    <location>
        <begin position="92"/>
        <end position="113"/>
    </location>
</feature>
<keyword evidence="3 6" id="KW-0812">Transmembrane</keyword>
<evidence type="ECO:0000256" key="6">
    <source>
        <dbReference type="SAM" id="Phobius"/>
    </source>
</evidence>
<dbReference type="PIRSF" id="PIRSF035875">
    <property type="entry name" value="RNase_BN"/>
    <property type="match status" value="1"/>
</dbReference>
<dbReference type="Pfam" id="PF03631">
    <property type="entry name" value="Virul_fac_BrkB"/>
    <property type="match status" value="1"/>
</dbReference>
<reference evidence="7 8" key="1">
    <citation type="submission" date="2019-07" db="EMBL/GenBank/DDBJ databases">
        <title>Whole genome shotgun sequence of Segetibacter aerophilus NBRC 106135.</title>
        <authorList>
            <person name="Hosoyama A."/>
            <person name="Uohara A."/>
            <person name="Ohji S."/>
            <person name="Ichikawa N."/>
        </authorList>
    </citation>
    <scope>NUCLEOTIDE SEQUENCE [LARGE SCALE GENOMIC DNA]</scope>
    <source>
        <strain evidence="7 8">NBRC 106135</strain>
    </source>
</reference>
<evidence type="ECO:0000256" key="5">
    <source>
        <dbReference type="ARBA" id="ARBA00023136"/>
    </source>
</evidence>
<dbReference type="InterPro" id="IPR017039">
    <property type="entry name" value="Virul_fac_BrkB"/>
</dbReference>
<dbReference type="EMBL" id="BJYT01000011">
    <property type="protein sequence ID" value="GEO10567.1"/>
    <property type="molecule type" value="Genomic_DNA"/>
</dbReference>